<dbReference type="GO" id="GO:0050511">
    <property type="term" value="F:undecaprenyldiphospho-muramoylpentapeptide beta-N-acetylglucosaminyltransferase activity"/>
    <property type="evidence" value="ECO:0007669"/>
    <property type="project" value="UniProtKB-UniRule"/>
</dbReference>
<dbReference type="PANTHER" id="PTHR43445">
    <property type="entry name" value="UDP-N-ACETYLMURAMATE--L-ALANINE LIGASE-RELATED"/>
    <property type="match status" value="1"/>
</dbReference>
<keyword evidence="4 16" id="KW-0963">Cytoplasm</keyword>
<evidence type="ECO:0000259" key="17">
    <source>
        <dbReference type="Pfam" id="PF01225"/>
    </source>
</evidence>
<dbReference type="HAMAP" id="MF_00046">
    <property type="entry name" value="MurC"/>
    <property type="match status" value="1"/>
</dbReference>
<dbReference type="GO" id="GO:0051991">
    <property type="term" value="F:UDP-N-acetyl-D-glucosamine:N-acetylmuramoyl-L-alanyl-D-glutamyl-meso-2,6-diaminopimelyl-D-alanyl-D-alanine-diphosphoundecaprenol 4-beta-N-acetylglucosaminlytransferase activity"/>
    <property type="evidence" value="ECO:0007669"/>
    <property type="project" value="RHEA"/>
</dbReference>
<keyword evidence="8 16" id="KW-0067">ATP-binding</keyword>
<evidence type="ECO:0000313" key="22">
    <source>
        <dbReference type="EMBL" id="QDU66710.1"/>
    </source>
</evidence>
<feature type="domain" description="Mur ligase C-terminal" evidence="18">
    <location>
        <begin position="714"/>
        <end position="846"/>
    </location>
</feature>
<name>A0A518BIA2_9BACT</name>
<keyword evidence="11 15" id="KW-0472">Membrane</keyword>
<dbReference type="SUPFAM" id="SSF53244">
    <property type="entry name" value="MurD-like peptide ligases, peptide-binding domain"/>
    <property type="match status" value="1"/>
</dbReference>
<comment type="similarity">
    <text evidence="16">Belongs to the MurCDEF family.</text>
</comment>
<keyword evidence="13 15" id="KW-0961">Cell wall biogenesis/degradation</keyword>
<dbReference type="EC" id="2.4.1.227" evidence="15"/>
<gene>
    <name evidence="16 22" type="primary">murC</name>
    <name evidence="15" type="synonym">murG</name>
    <name evidence="22" type="ORF">Pla133_17860</name>
</gene>
<organism evidence="22 23">
    <name type="scientific">Engelhardtia mirabilis</name>
    <dbReference type="NCBI Taxonomy" id="2528011"/>
    <lineage>
        <taxon>Bacteria</taxon>
        <taxon>Pseudomonadati</taxon>
        <taxon>Planctomycetota</taxon>
        <taxon>Planctomycetia</taxon>
        <taxon>Planctomycetia incertae sedis</taxon>
        <taxon>Engelhardtia</taxon>
    </lineage>
</organism>
<proteinExistence type="inferred from homology"/>
<dbReference type="PANTHER" id="PTHR43445:SF3">
    <property type="entry name" value="UDP-N-ACETYLMURAMATE--L-ALANINE LIGASE"/>
    <property type="match status" value="1"/>
</dbReference>
<dbReference type="GO" id="GO:0008763">
    <property type="term" value="F:UDP-N-acetylmuramate-L-alanine ligase activity"/>
    <property type="evidence" value="ECO:0007669"/>
    <property type="project" value="UniProtKB-UniRule"/>
</dbReference>
<keyword evidence="3 15" id="KW-1003">Cell membrane</keyword>
<evidence type="ECO:0000256" key="5">
    <source>
        <dbReference type="ARBA" id="ARBA00022598"/>
    </source>
</evidence>
<evidence type="ECO:0000256" key="11">
    <source>
        <dbReference type="ARBA" id="ARBA00023136"/>
    </source>
</evidence>
<accession>A0A518BIA2</accession>
<sequence length="867" mass="90414">MTASIQPSIPTPLRLALAGGGTGGHLAPGLHLLDWLVEARGLDDVLWLAGDRRVDRRMLADLAARLDGVPARVRSLGIEGGRDAAPSHGTQLVRMPVAFARARRALVEHRSELLLGLGGYVSLPAVLAARSLGIPVVLLEVNAVMGGATRLLSPLAARILHSVQASMPTGAPKDSRHRVSGPPLAPVYTQDDGAAQAEASAFVAALGLDPARPLLLVLGGSQGAGPLNGFVREHLDLLLEGGVQVLHQVGPGRRDEGAADRPGYRAVEFVDPTHRALRASTAVLARAGASSLAEIAALGVPAVLVPYPQASGNHQQLNAAQLGAGVVVLPQAQLDAERASALARLIGEEGAERRTSMAAELRRRVPGDGSARLVVKLEELLGRTIVERAPREVAVPAGGEPLHPALPRRIHLLGVGGAGVSGMARLLVARGHRVSGHDRSPSPALERLAALGIEVRHGDSSADGLPPEAELVVRSAAVPEDDPQVEAARERGIPVLKYAAALGRLAPAGRTLAITGTHGKTTTSWLTLHALRAAVHEPTPGGLIGGVCLDLATNAIPPGPDGWFVVEACEFDHSFLELRPTAAAITNVEADHLDCYGDLQGVIDGFSAFAARVDPGGLLVVGANVPERVERAARCAVWRLGRELIVTPRGQRDGHHAFALAGPGFELDLVVPGVPGRFNVENAALALALAVHAAGPGRAAAAAEGLARFRGAGRRFERWLDEEGLAVVHDYAHHPTEVRATFEAAREVFPDRRLVVLFQPHQYSRTAHFLEEFAAALALADEVLVSDVYGARRPAPGEPSAEAPDLVARIQVAGTAALAAGNLCAATEALAQRLTPPCVAMVIGAGDVESIAHDLLGRLALRGGSQR</sequence>
<dbReference type="GO" id="GO:0051301">
    <property type="term" value="P:cell division"/>
    <property type="evidence" value="ECO:0007669"/>
    <property type="project" value="UniProtKB-KW"/>
</dbReference>
<comment type="catalytic activity">
    <reaction evidence="14 16">
        <text>UDP-N-acetyl-alpha-D-muramate + L-alanine + ATP = UDP-N-acetyl-alpha-D-muramoyl-L-alanine + ADP + phosphate + H(+)</text>
        <dbReference type="Rhea" id="RHEA:23372"/>
        <dbReference type="ChEBI" id="CHEBI:15378"/>
        <dbReference type="ChEBI" id="CHEBI:30616"/>
        <dbReference type="ChEBI" id="CHEBI:43474"/>
        <dbReference type="ChEBI" id="CHEBI:57972"/>
        <dbReference type="ChEBI" id="CHEBI:70757"/>
        <dbReference type="ChEBI" id="CHEBI:83898"/>
        <dbReference type="ChEBI" id="CHEBI:456216"/>
        <dbReference type="EC" id="6.3.2.8"/>
    </reaction>
</comment>
<dbReference type="GO" id="GO:0009252">
    <property type="term" value="P:peptidoglycan biosynthetic process"/>
    <property type="evidence" value="ECO:0007669"/>
    <property type="project" value="UniProtKB-UniRule"/>
</dbReference>
<comment type="subcellular location">
    <subcellularLocation>
        <location evidence="15">Cell membrane</location>
        <topology evidence="15">Peripheral membrane protein</topology>
        <orientation evidence="15">Cytoplasmic side</orientation>
    </subcellularLocation>
    <subcellularLocation>
        <location evidence="1 16">Cytoplasm</location>
    </subcellularLocation>
</comment>
<dbReference type="InterPro" id="IPR036615">
    <property type="entry name" value="Mur_ligase_C_dom_sf"/>
</dbReference>
<evidence type="ECO:0000256" key="8">
    <source>
        <dbReference type="ARBA" id="ARBA00022840"/>
    </source>
</evidence>
<protein>
    <recommendedName>
        <fullName evidence="15 16">Multifunctional fusion protein</fullName>
    </recommendedName>
    <domain>
        <recommendedName>
            <fullName evidence="15">UDP-N-acetylglucosamine--N-acetylmuramyl-(pentapeptide) pyrophosphoryl-undecaprenol N-acetylglucosamine transferase</fullName>
            <ecNumber evidence="15">2.4.1.227</ecNumber>
        </recommendedName>
        <alternativeName>
            <fullName evidence="15">Undecaprenyl-PP-MurNAc-pentapeptide-UDPGlcNAc GlcNAc transferase</fullName>
        </alternativeName>
    </domain>
    <domain>
        <recommendedName>
            <fullName evidence="16">UDP-N-acetylmuramate--L-alanine ligase</fullName>
            <ecNumber evidence="16">6.3.2.8</ecNumber>
        </recommendedName>
        <alternativeName>
            <fullName evidence="16">UDP-N-acetylmuramoyl-L-alanine synthetase</fullName>
        </alternativeName>
    </domain>
</protein>
<dbReference type="InterPro" id="IPR036565">
    <property type="entry name" value="Mur-like_cat_sf"/>
</dbReference>
<evidence type="ECO:0000259" key="18">
    <source>
        <dbReference type="Pfam" id="PF02875"/>
    </source>
</evidence>
<feature type="domain" description="Glycosyltransferase family 28 N-terminal" evidence="19">
    <location>
        <begin position="16"/>
        <end position="160"/>
    </location>
</feature>
<dbReference type="Pfam" id="PF01225">
    <property type="entry name" value="Mur_ligase"/>
    <property type="match status" value="1"/>
</dbReference>
<evidence type="ECO:0000256" key="4">
    <source>
        <dbReference type="ARBA" id="ARBA00022490"/>
    </source>
</evidence>
<feature type="domain" description="Mur ligase central" evidence="21">
    <location>
        <begin position="514"/>
        <end position="690"/>
    </location>
</feature>
<keyword evidence="12 15" id="KW-0131">Cell cycle</keyword>
<dbReference type="CDD" id="cd03785">
    <property type="entry name" value="GT28_MurG"/>
    <property type="match status" value="1"/>
</dbReference>
<dbReference type="SUPFAM" id="SSF51984">
    <property type="entry name" value="MurCD N-terminal domain"/>
    <property type="match status" value="1"/>
</dbReference>
<feature type="domain" description="Mur ligase N-terminal catalytic" evidence="17">
    <location>
        <begin position="409"/>
        <end position="506"/>
    </location>
</feature>
<evidence type="ECO:0000313" key="23">
    <source>
        <dbReference type="Proteomes" id="UP000316921"/>
    </source>
</evidence>
<comment type="function">
    <text evidence="15">Cell wall formation. Catalyzes the transfer of a GlcNAc subunit on undecaprenyl-pyrophosphoryl-MurNAc-pentapeptide (lipid intermediate I) to form undecaprenyl-pyrophosphoryl-MurNAc-(pentapeptide)GlcNAc (lipid intermediate II).</text>
</comment>
<evidence type="ECO:0000256" key="3">
    <source>
        <dbReference type="ARBA" id="ARBA00022475"/>
    </source>
</evidence>
<dbReference type="Gene3D" id="3.90.190.20">
    <property type="entry name" value="Mur ligase, C-terminal domain"/>
    <property type="match status" value="1"/>
</dbReference>
<dbReference type="InterPro" id="IPR004276">
    <property type="entry name" value="GlycoTrans_28_N"/>
</dbReference>
<dbReference type="Gene3D" id="3.40.1190.10">
    <property type="entry name" value="Mur-like, catalytic domain"/>
    <property type="match status" value="1"/>
</dbReference>
<feature type="domain" description="Glycosyl transferase family 28 C-terminal" evidence="20">
    <location>
        <begin position="215"/>
        <end position="324"/>
    </location>
</feature>
<dbReference type="EMBL" id="CP036287">
    <property type="protein sequence ID" value="QDU66710.1"/>
    <property type="molecule type" value="Genomic_DNA"/>
</dbReference>
<dbReference type="SUPFAM" id="SSF53756">
    <property type="entry name" value="UDP-Glycosyltransferase/glycogen phosphorylase"/>
    <property type="match status" value="1"/>
</dbReference>
<evidence type="ECO:0000256" key="12">
    <source>
        <dbReference type="ARBA" id="ARBA00023306"/>
    </source>
</evidence>
<feature type="binding site" evidence="15">
    <location>
        <begin position="22"/>
        <end position="24"/>
    </location>
    <ligand>
        <name>UDP-N-acetyl-alpha-D-glucosamine</name>
        <dbReference type="ChEBI" id="CHEBI:57705"/>
    </ligand>
</feature>
<evidence type="ECO:0000256" key="9">
    <source>
        <dbReference type="ARBA" id="ARBA00022960"/>
    </source>
</evidence>
<dbReference type="UniPathway" id="UPA00219"/>
<comment type="catalytic activity">
    <reaction evidence="15">
        <text>di-trans,octa-cis-undecaprenyl diphospho-N-acetyl-alpha-D-muramoyl-L-alanyl-D-glutamyl-meso-2,6-diaminopimeloyl-D-alanyl-D-alanine + UDP-N-acetyl-alpha-D-glucosamine = di-trans,octa-cis-undecaprenyl diphospho-[N-acetyl-alpha-D-glucosaminyl-(1-&gt;4)]-N-acetyl-alpha-D-muramoyl-L-alanyl-D-glutamyl-meso-2,6-diaminopimeloyl-D-alanyl-D-alanine + UDP + H(+)</text>
        <dbReference type="Rhea" id="RHEA:31227"/>
        <dbReference type="ChEBI" id="CHEBI:15378"/>
        <dbReference type="ChEBI" id="CHEBI:57705"/>
        <dbReference type="ChEBI" id="CHEBI:58223"/>
        <dbReference type="ChEBI" id="CHEBI:61387"/>
        <dbReference type="ChEBI" id="CHEBI:61388"/>
        <dbReference type="EC" id="2.4.1.227"/>
    </reaction>
</comment>
<keyword evidence="15" id="KW-0328">Glycosyltransferase</keyword>
<dbReference type="InterPro" id="IPR007235">
    <property type="entry name" value="Glyco_trans_28_C"/>
</dbReference>
<keyword evidence="10 15" id="KW-0573">Peptidoglycan synthesis</keyword>
<dbReference type="GO" id="GO:0005975">
    <property type="term" value="P:carbohydrate metabolic process"/>
    <property type="evidence" value="ECO:0007669"/>
    <property type="project" value="InterPro"/>
</dbReference>
<feature type="binding site" evidence="16">
    <location>
        <begin position="516"/>
        <end position="522"/>
    </location>
    <ligand>
        <name>ATP</name>
        <dbReference type="ChEBI" id="CHEBI:30616"/>
    </ligand>
</feature>
<evidence type="ECO:0000256" key="16">
    <source>
        <dbReference type="HAMAP-Rule" id="MF_00046"/>
    </source>
</evidence>
<dbReference type="KEGG" id="pbap:Pla133_17860"/>
<keyword evidence="15" id="KW-0808">Transferase</keyword>
<comment type="caution">
    <text evidence="15">Lacks conserved residue(s) required for the propagation of feature annotation.</text>
</comment>
<dbReference type="InterPro" id="IPR000713">
    <property type="entry name" value="Mur_ligase_N"/>
</dbReference>
<dbReference type="GO" id="GO:0005524">
    <property type="term" value="F:ATP binding"/>
    <property type="evidence" value="ECO:0007669"/>
    <property type="project" value="UniProtKB-UniRule"/>
</dbReference>
<dbReference type="GO" id="GO:0071555">
    <property type="term" value="P:cell wall organization"/>
    <property type="evidence" value="ECO:0007669"/>
    <property type="project" value="UniProtKB-KW"/>
</dbReference>
<dbReference type="InterPro" id="IPR005758">
    <property type="entry name" value="UDP-N-AcMur_Ala_ligase_MurC"/>
</dbReference>
<dbReference type="Pfam" id="PF04101">
    <property type="entry name" value="Glyco_tran_28_C"/>
    <property type="match status" value="1"/>
</dbReference>
<evidence type="ECO:0000259" key="19">
    <source>
        <dbReference type="Pfam" id="PF03033"/>
    </source>
</evidence>
<dbReference type="GO" id="GO:0005737">
    <property type="term" value="C:cytoplasm"/>
    <property type="evidence" value="ECO:0007669"/>
    <property type="project" value="UniProtKB-SubCell"/>
</dbReference>
<evidence type="ECO:0000256" key="14">
    <source>
        <dbReference type="ARBA" id="ARBA00047833"/>
    </source>
</evidence>
<evidence type="ECO:0000256" key="2">
    <source>
        <dbReference type="ARBA" id="ARBA00004752"/>
    </source>
</evidence>
<evidence type="ECO:0000256" key="1">
    <source>
        <dbReference type="ARBA" id="ARBA00004496"/>
    </source>
</evidence>
<evidence type="ECO:0000259" key="20">
    <source>
        <dbReference type="Pfam" id="PF04101"/>
    </source>
</evidence>
<keyword evidence="9 15" id="KW-0133">Cell shape</keyword>
<dbReference type="Pfam" id="PF03033">
    <property type="entry name" value="Glyco_transf_28"/>
    <property type="match status" value="1"/>
</dbReference>
<evidence type="ECO:0000256" key="6">
    <source>
        <dbReference type="ARBA" id="ARBA00022618"/>
    </source>
</evidence>
<dbReference type="EC" id="6.3.2.8" evidence="16"/>
<evidence type="ECO:0000256" key="10">
    <source>
        <dbReference type="ARBA" id="ARBA00022984"/>
    </source>
</evidence>
<feature type="binding site" evidence="15">
    <location>
        <position position="221"/>
    </location>
    <ligand>
        <name>UDP-N-acetyl-alpha-D-glucosamine</name>
        <dbReference type="ChEBI" id="CHEBI:57705"/>
    </ligand>
</feature>
<keyword evidence="6 15" id="KW-0132">Cell division</keyword>
<comment type="similarity">
    <text evidence="15">Belongs to the glycosyltransferase 28 family. MurG subfamily.</text>
</comment>
<dbReference type="Gene3D" id="3.40.50.2000">
    <property type="entry name" value="Glycogen Phosphorylase B"/>
    <property type="match status" value="2"/>
</dbReference>
<dbReference type="GO" id="GO:0008360">
    <property type="term" value="P:regulation of cell shape"/>
    <property type="evidence" value="ECO:0007669"/>
    <property type="project" value="UniProtKB-KW"/>
</dbReference>
<dbReference type="Pfam" id="PF08245">
    <property type="entry name" value="Mur_ligase_M"/>
    <property type="match status" value="1"/>
</dbReference>
<keyword evidence="23" id="KW-1185">Reference proteome</keyword>
<dbReference type="InterPro" id="IPR050061">
    <property type="entry name" value="MurCDEF_pg_biosynth"/>
</dbReference>
<dbReference type="HAMAP" id="MF_00033">
    <property type="entry name" value="MurG"/>
    <property type="match status" value="1"/>
</dbReference>
<keyword evidence="5 16" id="KW-0436">Ligase</keyword>
<dbReference type="GO" id="GO:0005886">
    <property type="term" value="C:plasma membrane"/>
    <property type="evidence" value="ECO:0007669"/>
    <property type="project" value="UniProtKB-SubCell"/>
</dbReference>
<feature type="binding site" evidence="15">
    <location>
        <position position="142"/>
    </location>
    <ligand>
        <name>UDP-N-acetyl-alpha-D-glucosamine</name>
        <dbReference type="ChEBI" id="CHEBI:57705"/>
    </ligand>
</feature>
<keyword evidence="7 16" id="KW-0547">Nucleotide-binding</keyword>
<dbReference type="Gene3D" id="3.40.50.720">
    <property type="entry name" value="NAD(P)-binding Rossmann-like Domain"/>
    <property type="match status" value="1"/>
</dbReference>
<dbReference type="SUPFAM" id="SSF53623">
    <property type="entry name" value="MurD-like peptide ligases, catalytic domain"/>
    <property type="match status" value="1"/>
</dbReference>
<dbReference type="InterPro" id="IPR013221">
    <property type="entry name" value="Mur_ligase_cen"/>
</dbReference>
<dbReference type="InterPro" id="IPR004101">
    <property type="entry name" value="Mur_ligase_C"/>
</dbReference>
<feature type="binding site" evidence="15">
    <location>
        <position position="315"/>
    </location>
    <ligand>
        <name>UDP-N-acetyl-alpha-D-glucosamine</name>
        <dbReference type="ChEBI" id="CHEBI:57705"/>
    </ligand>
</feature>
<evidence type="ECO:0000256" key="13">
    <source>
        <dbReference type="ARBA" id="ARBA00023316"/>
    </source>
</evidence>
<comment type="pathway">
    <text evidence="2 15">Cell wall biogenesis; peptidoglycan biosynthesis.</text>
</comment>
<dbReference type="Proteomes" id="UP000316921">
    <property type="component" value="Chromosome"/>
</dbReference>
<reference evidence="22 23" key="1">
    <citation type="submission" date="2019-02" db="EMBL/GenBank/DDBJ databases">
        <title>Deep-cultivation of Planctomycetes and their phenomic and genomic characterization uncovers novel biology.</title>
        <authorList>
            <person name="Wiegand S."/>
            <person name="Jogler M."/>
            <person name="Boedeker C."/>
            <person name="Pinto D."/>
            <person name="Vollmers J."/>
            <person name="Rivas-Marin E."/>
            <person name="Kohn T."/>
            <person name="Peeters S.H."/>
            <person name="Heuer A."/>
            <person name="Rast P."/>
            <person name="Oberbeckmann S."/>
            <person name="Bunk B."/>
            <person name="Jeske O."/>
            <person name="Meyerdierks A."/>
            <person name="Storesund J.E."/>
            <person name="Kallscheuer N."/>
            <person name="Luecker S."/>
            <person name="Lage O.M."/>
            <person name="Pohl T."/>
            <person name="Merkel B.J."/>
            <person name="Hornburger P."/>
            <person name="Mueller R.-W."/>
            <person name="Bruemmer F."/>
            <person name="Labrenz M."/>
            <person name="Spormann A.M."/>
            <person name="Op den Camp H."/>
            <person name="Overmann J."/>
            <person name="Amann R."/>
            <person name="Jetten M.S.M."/>
            <person name="Mascher T."/>
            <person name="Medema M.H."/>
            <person name="Devos D.P."/>
            <person name="Kaster A.-K."/>
            <person name="Ovreas L."/>
            <person name="Rohde M."/>
            <person name="Galperin M.Y."/>
            <person name="Jogler C."/>
        </authorList>
    </citation>
    <scope>NUCLEOTIDE SEQUENCE [LARGE SCALE GENOMIC DNA]</scope>
    <source>
        <strain evidence="22 23">Pla133</strain>
    </source>
</reference>
<dbReference type="Pfam" id="PF02875">
    <property type="entry name" value="Mur_ligase_C"/>
    <property type="match status" value="1"/>
</dbReference>
<evidence type="ECO:0000259" key="21">
    <source>
        <dbReference type="Pfam" id="PF08245"/>
    </source>
</evidence>
<dbReference type="AlphaFoldDB" id="A0A518BIA2"/>
<dbReference type="InterPro" id="IPR006009">
    <property type="entry name" value="GlcNAc_MurG"/>
</dbReference>
<evidence type="ECO:0000256" key="15">
    <source>
        <dbReference type="HAMAP-Rule" id="MF_00033"/>
    </source>
</evidence>
<evidence type="ECO:0000256" key="7">
    <source>
        <dbReference type="ARBA" id="ARBA00022741"/>
    </source>
</evidence>
<dbReference type="RefSeq" id="WP_145064524.1">
    <property type="nucleotide sequence ID" value="NZ_CP036287.1"/>
</dbReference>